<keyword evidence="6 10" id="KW-0472">Membrane</keyword>
<evidence type="ECO:0000313" key="13">
    <source>
        <dbReference type="Proteomes" id="UP000279236"/>
    </source>
</evidence>
<feature type="transmembrane region" description="Helical" evidence="10">
    <location>
        <begin position="292"/>
        <end position="312"/>
    </location>
</feature>
<dbReference type="SUPFAM" id="SSF103473">
    <property type="entry name" value="MFS general substrate transporter"/>
    <property type="match status" value="1"/>
</dbReference>
<dbReference type="Pfam" id="PF00083">
    <property type="entry name" value="Sugar_tr"/>
    <property type="match status" value="1"/>
</dbReference>
<dbReference type="InterPro" id="IPR036259">
    <property type="entry name" value="MFS_trans_sf"/>
</dbReference>
<organism evidence="12 13">
    <name type="scientific">Apiotrichum porosum</name>
    <dbReference type="NCBI Taxonomy" id="105984"/>
    <lineage>
        <taxon>Eukaryota</taxon>
        <taxon>Fungi</taxon>
        <taxon>Dikarya</taxon>
        <taxon>Basidiomycota</taxon>
        <taxon>Agaricomycotina</taxon>
        <taxon>Tremellomycetes</taxon>
        <taxon>Trichosporonales</taxon>
        <taxon>Trichosporonaceae</taxon>
        <taxon>Apiotrichum</taxon>
    </lineage>
</organism>
<evidence type="ECO:0000259" key="11">
    <source>
        <dbReference type="PROSITE" id="PS50850"/>
    </source>
</evidence>
<dbReference type="OrthoDB" id="6133115at2759"/>
<evidence type="ECO:0000256" key="8">
    <source>
        <dbReference type="RuleBase" id="RU003346"/>
    </source>
</evidence>
<feature type="transmembrane region" description="Helical" evidence="10">
    <location>
        <begin position="332"/>
        <end position="350"/>
    </location>
</feature>
<dbReference type="InterPro" id="IPR005828">
    <property type="entry name" value="MFS_sugar_transport-like"/>
</dbReference>
<feature type="transmembrane region" description="Helical" evidence="10">
    <location>
        <begin position="414"/>
        <end position="438"/>
    </location>
</feature>
<evidence type="ECO:0000256" key="2">
    <source>
        <dbReference type="ARBA" id="ARBA00010992"/>
    </source>
</evidence>
<feature type="domain" description="Major facilitator superfamily (MFS) profile" evidence="11">
    <location>
        <begin position="39"/>
        <end position="502"/>
    </location>
</feature>
<keyword evidence="13" id="KW-1185">Reference proteome</keyword>
<evidence type="ECO:0000313" key="12">
    <source>
        <dbReference type="EMBL" id="RSH79443.1"/>
    </source>
</evidence>
<evidence type="ECO:0000256" key="10">
    <source>
        <dbReference type="SAM" id="Phobius"/>
    </source>
</evidence>
<feature type="transmembrane region" description="Helical" evidence="10">
    <location>
        <begin position="450"/>
        <end position="467"/>
    </location>
</feature>
<accession>A0A427XKW2</accession>
<dbReference type="InterPro" id="IPR050360">
    <property type="entry name" value="MFS_Sugar_Transporters"/>
</dbReference>
<evidence type="ECO:0000256" key="7">
    <source>
        <dbReference type="ARBA" id="ARBA00049119"/>
    </source>
</evidence>
<dbReference type="Proteomes" id="UP000279236">
    <property type="component" value="Unassembled WGS sequence"/>
</dbReference>
<dbReference type="GeneID" id="39586035"/>
<keyword evidence="5 10" id="KW-1133">Transmembrane helix</keyword>
<dbReference type="PROSITE" id="PS50850">
    <property type="entry name" value="MFS"/>
    <property type="match status" value="1"/>
</dbReference>
<feature type="compositionally biased region" description="Basic and acidic residues" evidence="9">
    <location>
        <begin position="539"/>
        <end position="558"/>
    </location>
</feature>
<feature type="transmembrane region" description="Helical" evidence="10">
    <location>
        <begin position="134"/>
        <end position="156"/>
    </location>
</feature>
<keyword evidence="4 10" id="KW-0812">Transmembrane</keyword>
<dbReference type="PANTHER" id="PTHR48022">
    <property type="entry name" value="PLASTIDIC GLUCOSE TRANSPORTER 4"/>
    <property type="match status" value="1"/>
</dbReference>
<reference evidence="12 13" key="1">
    <citation type="submission" date="2018-11" db="EMBL/GenBank/DDBJ databases">
        <title>Genome sequence of Apiotrichum porosum DSM 27194.</title>
        <authorList>
            <person name="Aliyu H."/>
            <person name="Gorte O."/>
            <person name="Ochsenreither K."/>
        </authorList>
    </citation>
    <scope>NUCLEOTIDE SEQUENCE [LARGE SCALE GENOMIC DNA]</scope>
    <source>
        <strain evidence="12 13">DSM 27194</strain>
    </source>
</reference>
<sequence length="565" mass="62305">MGVITGPTAPAGITTDLMTVLGGRDTRWFKGCLLKLNMMLIFLCLSNCGNGYDGSMMNGLQSLTNWRTYFNHPENNASLLGVFNAIQTIGAVVGLPLAPIVNDRLGRRWSIFIGNAIVLIATGIQAGAQNVGMFIGSRCLVGFGLSFACMGAPILITELAFPTHRAPVTSIFNTGWGFGSIIAAWTTYGTFRISNNWAWRLPSLLQGVTAGIQVIGIWFVPESPRWLIDHGRDEEARNILAKYHCNGNFDDPLLAFEFEEIKEAIRAEKENAQSSSMKELFTTKPNLRRLRVYLALAIAGQWSGSGIISYYLTVVLDSIGITSQDTQTLINGMNTLWSWIVGFSFALMIDKMGRRKMILISFIGMCFNFTSWTICSAIYTKSATEYDPACLAANGGSSANCVATNANQAAGHAILAFIFINALFYWIGIGPVGSTYALEILPYRLRTKGIFVYQMAVNAALVFNQYVNPIALSALGWRYYLVYCVFLAFEVVYFYVFLIETRGPNGPLPLEEISFLFEKGAYGFQKPPKVGIEDIEHAAHNDEKDVTEKDVTEIEQQERVTTLAG</sequence>
<feature type="transmembrane region" description="Helical" evidence="10">
    <location>
        <begin position="168"/>
        <end position="191"/>
    </location>
</feature>
<feature type="region of interest" description="Disordered" evidence="9">
    <location>
        <begin position="539"/>
        <end position="565"/>
    </location>
</feature>
<dbReference type="AlphaFoldDB" id="A0A427XKW2"/>
<comment type="catalytic activity">
    <reaction evidence="7">
        <text>myo-inositol(out) + H(+)(out) = myo-inositol(in) + H(+)(in)</text>
        <dbReference type="Rhea" id="RHEA:60364"/>
        <dbReference type="ChEBI" id="CHEBI:15378"/>
        <dbReference type="ChEBI" id="CHEBI:17268"/>
    </reaction>
</comment>
<dbReference type="GO" id="GO:0016020">
    <property type="term" value="C:membrane"/>
    <property type="evidence" value="ECO:0007669"/>
    <property type="project" value="UniProtKB-SubCell"/>
</dbReference>
<evidence type="ECO:0000256" key="9">
    <source>
        <dbReference type="SAM" id="MobiDB-lite"/>
    </source>
</evidence>
<dbReference type="NCBIfam" id="TIGR00879">
    <property type="entry name" value="SP"/>
    <property type="match status" value="1"/>
</dbReference>
<feature type="transmembrane region" description="Helical" evidence="10">
    <location>
        <begin position="479"/>
        <end position="498"/>
    </location>
</feature>
<evidence type="ECO:0000256" key="5">
    <source>
        <dbReference type="ARBA" id="ARBA00022989"/>
    </source>
</evidence>
<feature type="transmembrane region" description="Helical" evidence="10">
    <location>
        <begin position="109"/>
        <end position="128"/>
    </location>
</feature>
<gene>
    <name evidence="12" type="ORF">EHS24_001492</name>
</gene>
<dbReference type="InterPro" id="IPR020846">
    <property type="entry name" value="MFS_dom"/>
</dbReference>
<dbReference type="PANTHER" id="PTHR48022:SF64">
    <property type="entry name" value="MAJOR FACILITATOR SUPERFAMILY (MFS) PROFILE DOMAIN-CONTAINING PROTEIN"/>
    <property type="match status" value="1"/>
</dbReference>
<dbReference type="InterPro" id="IPR003663">
    <property type="entry name" value="Sugar/inositol_transpt"/>
</dbReference>
<dbReference type="Gene3D" id="1.20.1250.20">
    <property type="entry name" value="MFS general substrate transporter like domains"/>
    <property type="match status" value="1"/>
</dbReference>
<feature type="transmembrane region" description="Helical" evidence="10">
    <location>
        <begin position="77"/>
        <end position="97"/>
    </location>
</feature>
<evidence type="ECO:0000256" key="6">
    <source>
        <dbReference type="ARBA" id="ARBA00023136"/>
    </source>
</evidence>
<protein>
    <recommendedName>
        <fullName evidence="11">Major facilitator superfamily (MFS) profile domain-containing protein</fullName>
    </recommendedName>
</protein>
<evidence type="ECO:0000256" key="4">
    <source>
        <dbReference type="ARBA" id="ARBA00022692"/>
    </source>
</evidence>
<name>A0A427XKW2_9TREE</name>
<dbReference type="EMBL" id="RSCE01000010">
    <property type="protein sequence ID" value="RSH79443.1"/>
    <property type="molecule type" value="Genomic_DNA"/>
</dbReference>
<dbReference type="FunFam" id="1.20.1250.20:FF:000134">
    <property type="entry name" value="MFS sugar transporter protein"/>
    <property type="match status" value="1"/>
</dbReference>
<comment type="subcellular location">
    <subcellularLocation>
        <location evidence="1">Membrane</location>
        <topology evidence="1">Multi-pass membrane protein</topology>
    </subcellularLocation>
</comment>
<feature type="transmembrane region" description="Helical" evidence="10">
    <location>
        <begin position="357"/>
        <end position="379"/>
    </location>
</feature>
<evidence type="ECO:0000256" key="3">
    <source>
        <dbReference type="ARBA" id="ARBA00022448"/>
    </source>
</evidence>
<dbReference type="RefSeq" id="XP_028474590.1">
    <property type="nucleotide sequence ID" value="XM_028617283.1"/>
</dbReference>
<dbReference type="GO" id="GO:0005351">
    <property type="term" value="F:carbohydrate:proton symporter activity"/>
    <property type="evidence" value="ECO:0007669"/>
    <property type="project" value="TreeGrafter"/>
</dbReference>
<keyword evidence="3 8" id="KW-0813">Transport</keyword>
<proteinExistence type="inferred from homology"/>
<comment type="similarity">
    <text evidence="2 8">Belongs to the major facilitator superfamily. Sugar transporter (TC 2.A.1.1) family.</text>
</comment>
<evidence type="ECO:0000256" key="1">
    <source>
        <dbReference type="ARBA" id="ARBA00004141"/>
    </source>
</evidence>
<comment type="caution">
    <text evidence="12">The sequence shown here is derived from an EMBL/GenBank/DDBJ whole genome shotgun (WGS) entry which is preliminary data.</text>
</comment>